<gene>
    <name evidence="10" type="ORF">RhiXN_01685</name>
</gene>
<evidence type="ECO:0000256" key="6">
    <source>
        <dbReference type="ARBA" id="ARBA00040513"/>
    </source>
</evidence>
<dbReference type="InterPro" id="IPR044281">
    <property type="entry name" value="IMP4/RPF1"/>
</dbReference>
<dbReference type="InterPro" id="IPR007109">
    <property type="entry name" value="Brix"/>
</dbReference>
<dbReference type="InterPro" id="IPR036879">
    <property type="entry name" value="TF_MADSbox_sf"/>
</dbReference>
<dbReference type="KEGG" id="rsx:RhiXN_01685"/>
<dbReference type="GO" id="GO:0042134">
    <property type="term" value="F:rRNA primary transcript binding"/>
    <property type="evidence" value="ECO:0007669"/>
    <property type="project" value="InterPro"/>
</dbReference>
<dbReference type="Gene3D" id="3.40.50.10480">
    <property type="entry name" value="Probable brix-domain ribosomal biogenesis protein"/>
    <property type="match status" value="1"/>
</dbReference>
<evidence type="ECO:0000256" key="3">
    <source>
        <dbReference type="ARBA" id="ARBA00023125"/>
    </source>
</evidence>
<dbReference type="GO" id="GO:0005654">
    <property type="term" value="C:nucleoplasm"/>
    <property type="evidence" value="ECO:0007669"/>
    <property type="project" value="UniProtKB-ARBA"/>
</dbReference>
<dbReference type="SMART" id="SM00432">
    <property type="entry name" value="MADS"/>
    <property type="match status" value="1"/>
</dbReference>
<dbReference type="RefSeq" id="XP_043187327.1">
    <property type="nucleotide sequence ID" value="XM_043321504.1"/>
</dbReference>
<evidence type="ECO:0000256" key="1">
    <source>
        <dbReference type="ARBA" id="ARBA00004123"/>
    </source>
</evidence>
<dbReference type="GO" id="GO:0030515">
    <property type="term" value="F:snoRNA binding"/>
    <property type="evidence" value="ECO:0007669"/>
    <property type="project" value="TreeGrafter"/>
</dbReference>
<dbReference type="PANTHER" id="PTHR22734">
    <property type="entry name" value="U3 SMALL NUCLEOLAR RIBONUCLEOPROTEIN PROTEIN IMP4"/>
    <property type="match status" value="1"/>
</dbReference>
<evidence type="ECO:0000256" key="7">
    <source>
        <dbReference type="SAM" id="MobiDB-lite"/>
    </source>
</evidence>
<reference evidence="10" key="1">
    <citation type="submission" date="2020-05" db="EMBL/GenBank/DDBJ databases">
        <title>Evolutionary and genomic comparisons of hybrid uninucleate and nonhybrid Rhizoctonia fungi.</title>
        <authorList>
            <person name="Li C."/>
            <person name="Chen X."/>
        </authorList>
    </citation>
    <scope>NUCLEOTIDE SEQUENCE</scope>
    <source>
        <strain evidence="10">AG-1 IA</strain>
    </source>
</reference>
<protein>
    <recommendedName>
        <fullName evidence="6">U3 small nucleolar ribonucleoprotein protein IMP4</fullName>
    </recommendedName>
</protein>
<dbReference type="GO" id="GO:0032040">
    <property type="term" value="C:small-subunit processome"/>
    <property type="evidence" value="ECO:0007669"/>
    <property type="project" value="TreeGrafter"/>
</dbReference>
<feature type="compositionally biased region" description="Low complexity" evidence="7">
    <location>
        <begin position="740"/>
        <end position="781"/>
    </location>
</feature>
<dbReference type="InterPro" id="IPR033897">
    <property type="entry name" value="SRF-like_MADS-box"/>
</dbReference>
<dbReference type="FunFam" id="3.40.1810.10:FF:000002">
    <property type="entry name" value="Serum response factor b"/>
    <property type="match status" value="1"/>
</dbReference>
<dbReference type="PRINTS" id="PR00404">
    <property type="entry name" value="MADSDOMAIN"/>
</dbReference>
<feature type="compositionally biased region" description="Polar residues" evidence="7">
    <location>
        <begin position="475"/>
        <end position="488"/>
    </location>
</feature>
<dbReference type="InterPro" id="IPR002100">
    <property type="entry name" value="TF_MADSbox"/>
</dbReference>
<feature type="domain" description="Brix" evidence="9">
    <location>
        <begin position="26"/>
        <end position="205"/>
    </location>
</feature>
<dbReference type="PROSITE" id="PS50066">
    <property type="entry name" value="MADS_BOX_2"/>
    <property type="match status" value="1"/>
</dbReference>
<dbReference type="GO" id="GO:0045944">
    <property type="term" value="P:positive regulation of transcription by RNA polymerase II"/>
    <property type="evidence" value="ECO:0007669"/>
    <property type="project" value="InterPro"/>
</dbReference>
<dbReference type="PROSITE" id="PS50833">
    <property type="entry name" value="BRIX"/>
    <property type="match status" value="1"/>
</dbReference>
<dbReference type="PANTHER" id="PTHR22734:SF2">
    <property type="entry name" value="U3 SMALL NUCLEOLAR RIBONUCLEOPROTEIN PROTEIN IMP4"/>
    <property type="match status" value="1"/>
</dbReference>
<evidence type="ECO:0000313" key="10">
    <source>
        <dbReference type="EMBL" id="QRW27090.1"/>
    </source>
</evidence>
<sequence>MSMDESQAEPTTHIDDEYSRAGIMDPKIVITTSRSELEVTAEMRLVFPNSTRINRGNYVVKELADACRANDVTDLVVLHEHRGVPDALIVSHFPHGPTLYFSLHNVGLRHDIATYNQSTVSEQYPHLIFEGFSSKLGKRVMDALRYLFPVPKPDATRVMTFANENDFISFRHHVFAKTSHKEVQLAEVGPRFEMKLRVRSARDVVWEYGYVSIVESIAPLVGYVPSFHGELAISLKSGRFPRVALATSAWRRNTNGIGQIVGETHIIITASRTRRPLILDPRMDIGAPIFRGIGFVRNNGACFDSNWRKHSLNVSMFASGPIASRVRYVLAMPHTLSTVPRSSRSDLRTIRGHMPPQGLAHWRFPPALLVFIWSISIFHFPIFSIAPSIISADPLIVNICLVAAHGPPLGMSPRHLNYIRTDNPPFHIRALIHLPNLVLTLPRPNRAIKLSSIKLPPRSLLLFLHILAPPPTLRQMSAPSTYPQSAPVSTGPPPNMVTSPRSKRPRPPDLHTGTNSGLPATTGAPVSGGPTTGGFPTPSSATGAGDDVFHQEDGEDGEDDDDDDGGPRKGTEKKAGRRKIKIEFIQDKSRRHITFSKRKAGIMKKAYELSTLTGTQVLLLVVSETGLVYTFTTAKLQPLVTQPEGKNLIQACLNAPNGTLPGGASAAAPGMPPPPPTGRQRPTAMSLGMTGAASPNNDAEGEDDGEGSGDSPNMGSAKGRRRRRTNSSSGAVPGGNMAKSIPSPSDSMPSTSPTLSMQQAHGGVSGAGAAYGSHPTHSPTLPHHHHGQHHLDQPGMYGYPREGGASANMMPGYHHGQYSGLNAGGMPSGMSAGSVPGAPIGQAGSQPPQQSQMWMQQGNMPRR</sequence>
<proteinExistence type="predicted"/>
<keyword evidence="5" id="KW-0539">Nucleus</keyword>
<dbReference type="CDD" id="cd00266">
    <property type="entry name" value="MADS_SRF_like"/>
    <property type="match status" value="1"/>
</dbReference>
<dbReference type="GeneID" id="67023967"/>
<dbReference type="PROSITE" id="PS00350">
    <property type="entry name" value="MADS_BOX_1"/>
    <property type="match status" value="1"/>
</dbReference>
<dbReference type="GO" id="GO:0000987">
    <property type="term" value="F:cis-regulatory region sequence-specific DNA binding"/>
    <property type="evidence" value="ECO:0007669"/>
    <property type="project" value="InterPro"/>
</dbReference>
<feature type="compositionally biased region" description="Acidic residues" evidence="7">
    <location>
        <begin position="553"/>
        <end position="564"/>
    </location>
</feature>
<feature type="domain" description="MADS-box" evidence="8">
    <location>
        <begin position="575"/>
        <end position="635"/>
    </location>
</feature>
<feature type="region of interest" description="Disordered" evidence="7">
    <location>
        <begin position="824"/>
        <end position="863"/>
    </location>
</feature>
<feature type="region of interest" description="Disordered" evidence="7">
    <location>
        <begin position="663"/>
        <end position="797"/>
    </location>
</feature>
<accession>A0A8H8P9H8</accession>
<dbReference type="GO" id="GO:0046983">
    <property type="term" value="F:protein dimerization activity"/>
    <property type="evidence" value="ECO:0007669"/>
    <property type="project" value="InterPro"/>
</dbReference>
<evidence type="ECO:0000256" key="2">
    <source>
        <dbReference type="ARBA" id="ARBA00023015"/>
    </source>
</evidence>
<dbReference type="AlphaFoldDB" id="A0A8H8P9H8"/>
<dbReference type="Gene3D" id="3.40.1810.10">
    <property type="entry name" value="Transcription factor, MADS-box"/>
    <property type="match status" value="1"/>
</dbReference>
<dbReference type="EMBL" id="CP059673">
    <property type="protein sequence ID" value="QRW27090.1"/>
    <property type="molecule type" value="Genomic_DNA"/>
</dbReference>
<name>A0A8H8P9H8_9AGAM</name>
<dbReference type="FunFam" id="3.40.50.10480:FF:000001">
    <property type="entry name" value="IMP4, U3 small nucleolar ribonucleoprotein"/>
    <property type="match status" value="1"/>
</dbReference>
<dbReference type="GO" id="GO:0042274">
    <property type="term" value="P:ribosomal small subunit biogenesis"/>
    <property type="evidence" value="ECO:0007669"/>
    <property type="project" value="UniProtKB-ARBA"/>
</dbReference>
<comment type="subcellular location">
    <subcellularLocation>
        <location evidence="1">Nucleus</location>
    </subcellularLocation>
</comment>
<keyword evidence="4" id="KW-0804">Transcription</keyword>
<dbReference type="Proteomes" id="UP000650533">
    <property type="component" value="Chromosome 16"/>
</dbReference>
<keyword evidence="3" id="KW-0238">DNA-binding</keyword>
<evidence type="ECO:0000256" key="5">
    <source>
        <dbReference type="ARBA" id="ARBA00023242"/>
    </source>
</evidence>
<feature type="compositionally biased region" description="Low complexity" evidence="7">
    <location>
        <begin position="525"/>
        <end position="543"/>
    </location>
</feature>
<keyword evidence="2" id="KW-0805">Transcription regulation</keyword>
<evidence type="ECO:0000256" key="4">
    <source>
        <dbReference type="ARBA" id="ARBA00023163"/>
    </source>
</evidence>
<dbReference type="Pfam" id="PF00319">
    <property type="entry name" value="SRF-TF"/>
    <property type="match status" value="1"/>
</dbReference>
<feature type="compositionally biased region" description="Low complexity" evidence="7">
    <location>
        <begin position="828"/>
        <end position="863"/>
    </location>
</feature>
<feature type="region of interest" description="Disordered" evidence="7">
    <location>
        <begin position="475"/>
        <end position="576"/>
    </location>
</feature>
<evidence type="ECO:0000313" key="11">
    <source>
        <dbReference type="Proteomes" id="UP000650533"/>
    </source>
</evidence>
<dbReference type="GO" id="GO:0006364">
    <property type="term" value="P:rRNA processing"/>
    <property type="evidence" value="ECO:0007669"/>
    <property type="project" value="InterPro"/>
</dbReference>
<feature type="compositionally biased region" description="Basic and acidic residues" evidence="7">
    <location>
        <begin position="565"/>
        <end position="574"/>
    </location>
</feature>
<dbReference type="SMART" id="SM00879">
    <property type="entry name" value="Brix"/>
    <property type="match status" value="1"/>
</dbReference>
<evidence type="ECO:0000259" key="9">
    <source>
        <dbReference type="PROSITE" id="PS50833"/>
    </source>
</evidence>
<dbReference type="SUPFAM" id="SSF55455">
    <property type="entry name" value="SRF-like"/>
    <property type="match status" value="1"/>
</dbReference>
<dbReference type="Pfam" id="PF04427">
    <property type="entry name" value="Brix"/>
    <property type="match status" value="1"/>
</dbReference>
<organism evidence="10 11">
    <name type="scientific">Rhizoctonia solani</name>
    <dbReference type="NCBI Taxonomy" id="456999"/>
    <lineage>
        <taxon>Eukaryota</taxon>
        <taxon>Fungi</taxon>
        <taxon>Dikarya</taxon>
        <taxon>Basidiomycota</taxon>
        <taxon>Agaricomycotina</taxon>
        <taxon>Agaricomycetes</taxon>
        <taxon>Cantharellales</taxon>
        <taxon>Ceratobasidiaceae</taxon>
        <taxon>Rhizoctonia</taxon>
    </lineage>
</organism>
<dbReference type="GO" id="GO:0000981">
    <property type="term" value="F:DNA-binding transcription factor activity, RNA polymerase II-specific"/>
    <property type="evidence" value="ECO:0007669"/>
    <property type="project" value="InterPro"/>
</dbReference>
<evidence type="ECO:0000259" key="8">
    <source>
        <dbReference type="PROSITE" id="PS50066"/>
    </source>
</evidence>
<dbReference type="SUPFAM" id="SSF52954">
    <property type="entry name" value="Class II aaRS ABD-related"/>
    <property type="match status" value="1"/>
</dbReference>
<dbReference type="GO" id="GO:0034457">
    <property type="term" value="C:Mpp10 complex"/>
    <property type="evidence" value="ECO:0007669"/>
    <property type="project" value="UniProtKB-ARBA"/>
</dbReference>